<keyword evidence="3 6" id="KW-0479">Metal-binding</keyword>
<protein>
    <submittedName>
        <fullName evidence="9">Cytochrome c556</fullName>
    </submittedName>
</protein>
<dbReference type="GO" id="GO:0009055">
    <property type="term" value="F:electron transfer activity"/>
    <property type="evidence" value="ECO:0007669"/>
    <property type="project" value="InterPro"/>
</dbReference>
<dbReference type="Pfam" id="PF01322">
    <property type="entry name" value="Cytochrom_C_2"/>
    <property type="match status" value="1"/>
</dbReference>
<evidence type="ECO:0000256" key="7">
    <source>
        <dbReference type="PIRSR" id="PIRSR000027-2"/>
    </source>
</evidence>
<evidence type="ECO:0000313" key="10">
    <source>
        <dbReference type="Proteomes" id="UP000243978"/>
    </source>
</evidence>
<keyword evidence="5 6" id="KW-0408">Iron</keyword>
<dbReference type="InterPro" id="IPR010980">
    <property type="entry name" value="Cyt_c/b562"/>
</dbReference>
<comment type="PTM">
    <text evidence="7">Binds 1 heme group per subunit.</text>
</comment>
<feature type="binding site" description="covalent" evidence="7">
    <location>
        <position position="148"/>
    </location>
    <ligand>
        <name>heme c</name>
        <dbReference type="ChEBI" id="CHEBI:61717"/>
    </ligand>
</feature>
<gene>
    <name evidence="9" type="ORF">C8N43_0447</name>
</gene>
<accession>A0A2T6BIB5</accession>
<dbReference type="GO" id="GO:0022900">
    <property type="term" value="P:electron transport chain"/>
    <property type="evidence" value="ECO:0007669"/>
    <property type="project" value="InterPro"/>
</dbReference>
<evidence type="ECO:0000256" key="1">
    <source>
        <dbReference type="ARBA" id="ARBA00022448"/>
    </source>
</evidence>
<evidence type="ECO:0000313" key="9">
    <source>
        <dbReference type="EMBL" id="PTX55801.1"/>
    </source>
</evidence>
<sequence>MLTRILTTALLGAGLLASSALAGGHENTPPEIKARNGLMANYSYNLSILGAMAKGETEYNAEVAAIAAANLAAVTGTDQSLLWTAGTDNAAMQGKTRATPKIWEDSAGFQKASADMAAAAKAMADVAGTDLASLQGAMGAVGGACGTCHKAYRGPKPE</sequence>
<name>A0A2T6BIB5_9RHOB</name>
<dbReference type="PROSITE" id="PS51009">
    <property type="entry name" value="CYTCII"/>
    <property type="match status" value="1"/>
</dbReference>
<reference evidence="9 10" key="1">
    <citation type="submission" date="2018-04" db="EMBL/GenBank/DDBJ databases">
        <title>Genomic Encyclopedia of Archaeal and Bacterial Type Strains, Phase II (KMG-II): from individual species to whole genera.</title>
        <authorList>
            <person name="Goeker M."/>
        </authorList>
    </citation>
    <scope>NUCLEOTIDE SEQUENCE [LARGE SCALE GENOMIC DNA]</scope>
    <source>
        <strain evidence="9 10">DSM 100977</strain>
    </source>
</reference>
<dbReference type="PRINTS" id="PR00608">
    <property type="entry name" value="CYTCHROMECII"/>
</dbReference>
<feature type="binding site" description="covalent" evidence="7">
    <location>
        <position position="145"/>
    </location>
    <ligand>
        <name>heme c</name>
        <dbReference type="ChEBI" id="CHEBI:61717"/>
    </ligand>
</feature>
<keyword evidence="10" id="KW-1185">Reference proteome</keyword>
<dbReference type="InterPro" id="IPR015984">
    <property type="entry name" value="Cyt_c_prime_subgr"/>
</dbReference>
<evidence type="ECO:0000256" key="3">
    <source>
        <dbReference type="ARBA" id="ARBA00022723"/>
    </source>
</evidence>
<dbReference type="EMBL" id="QBKS01000001">
    <property type="protein sequence ID" value="PTX55801.1"/>
    <property type="molecule type" value="Genomic_DNA"/>
</dbReference>
<evidence type="ECO:0000256" key="2">
    <source>
        <dbReference type="ARBA" id="ARBA00022617"/>
    </source>
</evidence>
<dbReference type="Gene3D" id="1.20.120.10">
    <property type="entry name" value="Cytochrome c/b562"/>
    <property type="match status" value="1"/>
</dbReference>
<dbReference type="RefSeq" id="WP_107844057.1">
    <property type="nucleotide sequence ID" value="NZ_QBKS01000001.1"/>
</dbReference>
<keyword evidence="4" id="KW-0249">Electron transport</keyword>
<dbReference type="PIRSF" id="PIRSF000027">
    <property type="entry name" value="Cytc_c_prime"/>
    <property type="match status" value="1"/>
</dbReference>
<evidence type="ECO:0000256" key="6">
    <source>
        <dbReference type="PIRSR" id="PIRSR000027-1"/>
    </source>
</evidence>
<dbReference type="GO" id="GO:0020037">
    <property type="term" value="F:heme binding"/>
    <property type="evidence" value="ECO:0007669"/>
    <property type="project" value="InterPro"/>
</dbReference>
<dbReference type="InterPro" id="IPR012127">
    <property type="entry name" value="Cyt_c_prime"/>
</dbReference>
<keyword evidence="2 7" id="KW-0349">Heme</keyword>
<comment type="caution">
    <text evidence="9">The sequence shown here is derived from an EMBL/GenBank/DDBJ whole genome shotgun (WGS) entry which is preliminary data.</text>
</comment>
<dbReference type="GO" id="GO:0042597">
    <property type="term" value="C:periplasmic space"/>
    <property type="evidence" value="ECO:0007669"/>
    <property type="project" value="InterPro"/>
</dbReference>
<dbReference type="OrthoDB" id="7596534at2"/>
<feature type="chain" id="PRO_5015620130" evidence="8">
    <location>
        <begin position="23"/>
        <end position="158"/>
    </location>
</feature>
<evidence type="ECO:0000256" key="5">
    <source>
        <dbReference type="ARBA" id="ARBA00023004"/>
    </source>
</evidence>
<keyword evidence="8" id="KW-0732">Signal</keyword>
<organism evidence="9 10">
    <name type="scientific">Litoreibacter ponti</name>
    <dbReference type="NCBI Taxonomy" id="1510457"/>
    <lineage>
        <taxon>Bacteria</taxon>
        <taxon>Pseudomonadati</taxon>
        <taxon>Pseudomonadota</taxon>
        <taxon>Alphaproteobacteria</taxon>
        <taxon>Rhodobacterales</taxon>
        <taxon>Roseobacteraceae</taxon>
        <taxon>Litoreibacter</taxon>
    </lineage>
</organism>
<feature type="binding site" description="axial binding residue" evidence="6">
    <location>
        <position position="149"/>
    </location>
    <ligand>
        <name>heme c</name>
        <dbReference type="ChEBI" id="CHEBI:61717"/>
    </ligand>
    <ligandPart>
        <name>Fe</name>
        <dbReference type="ChEBI" id="CHEBI:18248"/>
    </ligandPart>
</feature>
<keyword evidence="1" id="KW-0813">Transport</keyword>
<dbReference type="SUPFAM" id="SSF47175">
    <property type="entry name" value="Cytochromes"/>
    <property type="match status" value="1"/>
</dbReference>
<dbReference type="Proteomes" id="UP000243978">
    <property type="component" value="Unassembled WGS sequence"/>
</dbReference>
<dbReference type="GO" id="GO:0005506">
    <property type="term" value="F:iron ion binding"/>
    <property type="evidence" value="ECO:0007669"/>
    <property type="project" value="InterPro"/>
</dbReference>
<evidence type="ECO:0000256" key="4">
    <source>
        <dbReference type="ARBA" id="ARBA00022982"/>
    </source>
</evidence>
<dbReference type="AlphaFoldDB" id="A0A2T6BIB5"/>
<feature type="signal peptide" evidence="8">
    <location>
        <begin position="1"/>
        <end position="22"/>
    </location>
</feature>
<evidence type="ECO:0000256" key="8">
    <source>
        <dbReference type="SAM" id="SignalP"/>
    </source>
</evidence>
<proteinExistence type="predicted"/>
<dbReference type="InterPro" id="IPR002321">
    <property type="entry name" value="Cyt_c_II"/>
</dbReference>